<dbReference type="Pfam" id="PF02518">
    <property type="entry name" value="HATPase_c"/>
    <property type="match status" value="1"/>
</dbReference>
<dbReference type="InterPro" id="IPR036097">
    <property type="entry name" value="HisK_dim/P_sf"/>
</dbReference>
<feature type="region of interest" description="Disordered" evidence="6">
    <location>
        <begin position="482"/>
        <end position="517"/>
    </location>
</feature>
<dbReference type="PROSITE" id="PS50109">
    <property type="entry name" value="HIS_KIN"/>
    <property type="match status" value="1"/>
</dbReference>
<dbReference type="GO" id="GO:0000155">
    <property type="term" value="F:phosphorelay sensor kinase activity"/>
    <property type="evidence" value="ECO:0007669"/>
    <property type="project" value="InterPro"/>
</dbReference>
<dbReference type="SUPFAM" id="SSF55874">
    <property type="entry name" value="ATPase domain of HSP90 chaperone/DNA topoisomerase II/histidine kinase"/>
    <property type="match status" value="1"/>
</dbReference>
<dbReference type="SUPFAM" id="SSF47384">
    <property type="entry name" value="Homodimeric domain of signal transducing histidine kinase"/>
    <property type="match status" value="1"/>
</dbReference>
<dbReference type="InterPro" id="IPR019278">
    <property type="entry name" value="DICT_dom"/>
</dbReference>
<keyword evidence="4" id="KW-0808">Transferase</keyword>
<dbReference type="InterPro" id="IPR003661">
    <property type="entry name" value="HisK_dim/P_dom"/>
</dbReference>
<dbReference type="SMART" id="SM00387">
    <property type="entry name" value="HATPase_c"/>
    <property type="match status" value="1"/>
</dbReference>
<accession>A0A2W4UHV5</accession>
<dbReference type="InterPro" id="IPR036890">
    <property type="entry name" value="HATPase_C_sf"/>
</dbReference>
<organism evidence="8 9">
    <name type="scientific">Leptolyngbya foveolarum</name>
    <dbReference type="NCBI Taxonomy" id="47253"/>
    <lineage>
        <taxon>Bacteria</taxon>
        <taxon>Bacillati</taxon>
        <taxon>Cyanobacteriota</taxon>
        <taxon>Cyanophyceae</taxon>
        <taxon>Leptolyngbyales</taxon>
        <taxon>Leptolyngbyaceae</taxon>
        <taxon>Leptolyngbya group</taxon>
        <taxon>Leptolyngbya</taxon>
    </lineage>
</organism>
<dbReference type="CDD" id="cd00082">
    <property type="entry name" value="HisKA"/>
    <property type="match status" value="1"/>
</dbReference>
<protein>
    <recommendedName>
        <fullName evidence="2">histidine kinase</fullName>
        <ecNumber evidence="2">2.7.13.3</ecNumber>
    </recommendedName>
</protein>
<keyword evidence="3" id="KW-0597">Phosphoprotein</keyword>
<dbReference type="Gene3D" id="3.30.565.10">
    <property type="entry name" value="Histidine kinase-like ATPase, C-terminal domain"/>
    <property type="match status" value="1"/>
</dbReference>
<dbReference type="PANTHER" id="PTHR43547">
    <property type="entry name" value="TWO-COMPONENT HISTIDINE KINASE"/>
    <property type="match status" value="1"/>
</dbReference>
<sequence>MSSLSLQTHLVSSQQNLTAISTNPKGFKVAIQSLSDFLVAHQVSATLWVKLPKEDAWWTDIWQYGQQAVGCTIYSLGTQTGNPPENMAASFRPIPIEQDTDLKREYLCMAVAESFVVSLLAVRNPNPADKRTLQLYCTISGQAIAALSTGIKAVIESSQTQALEGKATSVWEEVANGQLLANSRDERAIVGPAALSQWARLFPASILLKATHPLDSAFLTWQLQTQENLRSELSNQAKTGANNALDALAPNFLSQASQELQAPLTTVKTALTLLNSPTIKLSQRQLYLEMIATQCDRQRSLIASVFNLLKVQTAPNAPVQSLKLSDIIPGVVSTYQPLAEERGIMLAHTISPNLPAAMGTASMLKEALIHLIANGIQITPKGGRVWVTAALSNGKTISIKVQDSGTDMSKTDTSRLFDAFHRSREGTGLGLTLAKQLIEKMGGSIEVESQAGQGATFKIQLPISQPMLEDHPEVQLALANPESAAANTSEFDHEDALEASQTTAMDRTAANRAGVLA</sequence>
<dbReference type="Gene3D" id="1.10.287.130">
    <property type="match status" value="1"/>
</dbReference>
<keyword evidence="5" id="KW-0902">Two-component regulatory system</keyword>
<evidence type="ECO:0000259" key="7">
    <source>
        <dbReference type="PROSITE" id="PS50109"/>
    </source>
</evidence>
<feature type="domain" description="Histidine kinase" evidence="7">
    <location>
        <begin position="255"/>
        <end position="465"/>
    </location>
</feature>
<comment type="caution">
    <text evidence="8">The sequence shown here is derived from an EMBL/GenBank/DDBJ whole genome shotgun (WGS) entry which is preliminary data.</text>
</comment>
<keyword evidence="4" id="KW-0418">Kinase</keyword>
<comment type="catalytic activity">
    <reaction evidence="1">
        <text>ATP + protein L-histidine = ADP + protein N-phospho-L-histidine.</text>
        <dbReference type="EC" id="2.7.13.3"/>
    </reaction>
</comment>
<dbReference type="Pfam" id="PF10069">
    <property type="entry name" value="DICT"/>
    <property type="match status" value="1"/>
</dbReference>
<evidence type="ECO:0000313" key="8">
    <source>
        <dbReference type="EMBL" id="PZO16399.1"/>
    </source>
</evidence>
<evidence type="ECO:0000256" key="3">
    <source>
        <dbReference type="ARBA" id="ARBA00022553"/>
    </source>
</evidence>
<dbReference type="EMBL" id="QBMC01000080">
    <property type="protein sequence ID" value="PZO16399.1"/>
    <property type="molecule type" value="Genomic_DNA"/>
</dbReference>
<evidence type="ECO:0000313" key="9">
    <source>
        <dbReference type="Proteomes" id="UP000249354"/>
    </source>
</evidence>
<dbReference type="AlphaFoldDB" id="A0A2W4UHV5"/>
<dbReference type="InterPro" id="IPR003594">
    <property type="entry name" value="HATPase_dom"/>
</dbReference>
<evidence type="ECO:0000256" key="2">
    <source>
        <dbReference type="ARBA" id="ARBA00012438"/>
    </source>
</evidence>
<dbReference type="EC" id="2.7.13.3" evidence="2"/>
<reference evidence="8 9" key="2">
    <citation type="submission" date="2018-06" db="EMBL/GenBank/DDBJ databases">
        <title>Metagenomic assembly of (sub)arctic Cyanobacteria and their associated microbiome from non-axenic cultures.</title>
        <authorList>
            <person name="Baurain D."/>
        </authorList>
    </citation>
    <scope>NUCLEOTIDE SEQUENCE [LARGE SCALE GENOMIC DNA]</scope>
    <source>
        <strain evidence="8">ULC129bin1</strain>
    </source>
</reference>
<dbReference type="InterPro" id="IPR004358">
    <property type="entry name" value="Sig_transdc_His_kin-like_C"/>
</dbReference>
<reference evidence="9" key="1">
    <citation type="submission" date="2018-04" db="EMBL/GenBank/DDBJ databases">
        <authorList>
            <person name="Cornet L."/>
        </authorList>
    </citation>
    <scope>NUCLEOTIDE SEQUENCE [LARGE SCALE GENOMIC DNA]</scope>
</reference>
<evidence type="ECO:0000256" key="5">
    <source>
        <dbReference type="ARBA" id="ARBA00023012"/>
    </source>
</evidence>
<proteinExistence type="predicted"/>
<evidence type="ECO:0000256" key="1">
    <source>
        <dbReference type="ARBA" id="ARBA00000085"/>
    </source>
</evidence>
<dbReference type="InterPro" id="IPR005467">
    <property type="entry name" value="His_kinase_dom"/>
</dbReference>
<gene>
    <name evidence="8" type="ORF">DCF25_12440</name>
</gene>
<dbReference type="PANTHER" id="PTHR43547:SF2">
    <property type="entry name" value="HYBRID SIGNAL TRANSDUCTION HISTIDINE KINASE C"/>
    <property type="match status" value="1"/>
</dbReference>
<dbReference type="Proteomes" id="UP000249354">
    <property type="component" value="Unassembled WGS sequence"/>
</dbReference>
<dbReference type="PRINTS" id="PR00344">
    <property type="entry name" value="BCTRLSENSOR"/>
</dbReference>
<evidence type="ECO:0000256" key="4">
    <source>
        <dbReference type="ARBA" id="ARBA00022777"/>
    </source>
</evidence>
<evidence type="ECO:0000256" key="6">
    <source>
        <dbReference type="SAM" id="MobiDB-lite"/>
    </source>
</evidence>
<name>A0A2W4UHV5_9CYAN</name>